<evidence type="ECO:0000256" key="4">
    <source>
        <dbReference type="RuleBase" id="RU362114"/>
    </source>
</evidence>
<dbReference type="Pfam" id="PF02825">
    <property type="entry name" value="WWE"/>
    <property type="match status" value="1"/>
</dbReference>
<dbReference type="GeneTree" id="ENSGT00940000156857"/>
<keyword evidence="4" id="KW-0808">Transferase</keyword>
<dbReference type="PROSITE" id="PS51059">
    <property type="entry name" value="PARP_CATALYTIC"/>
    <property type="match status" value="1"/>
</dbReference>
<dbReference type="GO" id="GO:0003950">
    <property type="term" value="F:NAD+ poly-ADP-ribosyltransferase activity"/>
    <property type="evidence" value="ECO:0007669"/>
    <property type="project" value="UniProtKB-UniRule"/>
</dbReference>
<dbReference type="Proteomes" id="UP000694620">
    <property type="component" value="Unassembled WGS sequence"/>
</dbReference>
<name>A0A8C4XIA0_ERPCA</name>
<organism evidence="7 8">
    <name type="scientific">Erpetoichthys calabaricus</name>
    <name type="common">Rope fish</name>
    <name type="synonym">Calamoichthys calabaricus</name>
    <dbReference type="NCBI Taxonomy" id="27687"/>
    <lineage>
        <taxon>Eukaryota</taxon>
        <taxon>Metazoa</taxon>
        <taxon>Chordata</taxon>
        <taxon>Craniata</taxon>
        <taxon>Vertebrata</taxon>
        <taxon>Euteleostomi</taxon>
        <taxon>Actinopterygii</taxon>
        <taxon>Polypteriformes</taxon>
        <taxon>Polypteridae</taxon>
        <taxon>Erpetoichthys</taxon>
    </lineage>
</organism>
<dbReference type="PROSITE" id="PS50918">
    <property type="entry name" value="WWE"/>
    <property type="match status" value="1"/>
</dbReference>
<comment type="similarity">
    <text evidence="3">Belongs to the ARTD/PARP family.</text>
</comment>
<comment type="subcellular location">
    <subcellularLocation>
        <location evidence="1">Nucleus</location>
    </subcellularLocation>
</comment>
<dbReference type="InterPro" id="IPR037197">
    <property type="entry name" value="WWE_dom_sf"/>
</dbReference>
<evidence type="ECO:0000313" key="7">
    <source>
        <dbReference type="Ensembl" id="ENSECRP00000032886.1"/>
    </source>
</evidence>
<dbReference type="Ensembl" id="ENSECRT00000033609.1">
    <property type="protein sequence ID" value="ENSECRP00000032886.1"/>
    <property type="gene ID" value="ENSECRG00000022276.1"/>
</dbReference>
<evidence type="ECO:0000313" key="8">
    <source>
        <dbReference type="Proteomes" id="UP000694620"/>
    </source>
</evidence>
<evidence type="ECO:0000259" key="5">
    <source>
        <dbReference type="PROSITE" id="PS50918"/>
    </source>
</evidence>
<dbReference type="Gene3D" id="3.30.720.50">
    <property type="match status" value="1"/>
</dbReference>
<sequence length="306" mass="35805">MSIRMEIHDDDSQVEDMDTSDVPWCWFYLAECGAWHMFDYYLVTSNNIEEHYMNTDGGTMMFSTNKYIYSLNFSAVTIKICIQQFFFTFFIQYRYICDHLEISVPSHWENVKDESYQVIPLGTCTNEFKEVSKLFTKTLNVNIKEIKRIQNIHLWEFFCRKKIQLSKIKQGKHIQEMKLFHGTNNENVHAICLDNFDPRLHGIHKGSVHGKGTYFARDASRAKKYCQISGLHVVSSPAGSSQNRIIFLARVLVGEFIKGNSQYVRPPSKNSSSTNFYDSCVDNESNPEIYVIFDRNQIYPEYIIEF</sequence>
<dbReference type="InterPro" id="IPR012317">
    <property type="entry name" value="Poly(ADP-ribose)pol_cat_dom"/>
</dbReference>
<keyword evidence="4" id="KW-0328">Glycosyltransferase</keyword>
<reference evidence="7" key="1">
    <citation type="submission" date="2025-08" db="UniProtKB">
        <authorList>
            <consortium name="Ensembl"/>
        </authorList>
    </citation>
    <scope>IDENTIFICATION</scope>
</reference>
<reference evidence="7" key="2">
    <citation type="submission" date="2025-09" db="UniProtKB">
        <authorList>
            <consortium name="Ensembl"/>
        </authorList>
    </citation>
    <scope>IDENTIFICATION</scope>
</reference>
<evidence type="ECO:0000259" key="6">
    <source>
        <dbReference type="PROSITE" id="PS51059"/>
    </source>
</evidence>
<proteinExistence type="inferred from homology"/>
<feature type="domain" description="PARP catalytic" evidence="6">
    <location>
        <begin position="102"/>
        <end position="306"/>
    </location>
</feature>
<dbReference type="GO" id="GO:0005634">
    <property type="term" value="C:nucleus"/>
    <property type="evidence" value="ECO:0007669"/>
    <property type="project" value="UniProtKB-SubCell"/>
</dbReference>
<evidence type="ECO:0000256" key="1">
    <source>
        <dbReference type="ARBA" id="ARBA00004123"/>
    </source>
</evidence>
<keyword evidence="4" id="KW-0520">NAD</keyword>
<dbReference type="Pfam" id="PF00644">
    <property type="entry name" value="PARP"/>
    <property type="match status" value="1"/>
</dbReference>
<keyword evidence="8" id="KW-1185">Reference proteome</keyword>
<evidence type="ECO:0000256" key="3">
    <source>
        <dbReference type="ARBA" id="ARBA00024347"/>
    </source>
</evidence>
<dbReference type="SUPFAM" id="SSF56399">
    <property type="entry name" value="ADP-ribosylation"/>
    <property type="match status" value="1"/>
</dbReference>
<protein>
    <recommendedName>
        <fullName evidence="4">Poly [ADP-ribose] polymerase</fullName>
        <shortName evidence="4">PARP</shortName>
        <ecNumber evidence="4">2.4.2.-</ecNumber>
    </recommendedName>
</protein>
<gene>
    <name evidence="7" type="primary">LOC114642536</name>
</gene>
<dbReference type="InterPro" id="IPR004170">
    <property type="entry name" value="WWE_dom"/>
</dbReference>
<dbReference type="PANTHER" id="PTHR45740">
    <property type="entry name" value="POLY [ADP-RIBOSE] POLYMERASE"/>
    <property type="match status" value="1"/>
</dbReference>
<dbReference type="InterPro" id="IPR051712">
    <property type="entry name" value="ARTD-AVP"/>
</dbReference>
<dbReference type="SUPFAM" id="SSF117839">
    <property type="entry name" value="WWE domain"/>
    <property type="match status" value="1"/>
</dbReference>
<dbReference type="EC" id="2.4.2.-" evidence="4"/>
<accession>A0A8C4XIA0</accession>
<feature type="domain" description="WWE" evidence="5">
    <location>
        <begin position="12"/>
        <end position="93"/>
    </location>
</feature>
<keyword evidence="2" id="KW-0539">Nucleus</keyword>
<evidence type="ECO:0000256" key="2">
    <source>
        <dbReference type="ARBA" id="ARBA00023242"/>
    </source>
</evidence>
<dbReference type="PANTHER" id="PTHR45740:SF4">
    <property type="entry name" value="PROTEIN MONO-ADP-RIBOSYLTRANSFERASE PARP11"/>
    <property type="match status" value="1"/>
</dbReference>
<dbReference type="Gene3D" id="3.90.228.10">
    <property type="match status" value="1"/>
</dbReference>
<dbReference type="CDD" id="cd01439">
    <property type="entry name" value="TCCD_inducible_PARP_like"/>
    <property type="match status" value="1"/>
</dbReference>
<dbReference type="GO" id="GO:1990404">
    <property type="term" value="F:NAD+-protein mono-ADP-ribosyltransferase activity"/>
    <property type="evidence" value="ECO:0007669"/>
    <property type="project" value="TreeGrafter"/>
</dbReference>
<dbReference type="AlphaFoldDB" id="A0A8C4XIA0"/>